<evidence type="ECO:0000313" key="2">
    <source>
        <dbReference type="EMBL" id="RMX60671.1"/>
    </source>
</evidence>
<protein>
    <submittedName>
        <fullName evidence="2">Uncharacterized protein</fullName>
    </submittedName>
</protein>
<dbReference type="Proteomes" id="UP000275408">
    <property type="component" value="Unassembled WGS sequence"/>
</dbReference>
<accession>A0A3M6V419</accession>
<name>A0A3M6V419_POCDA</name>
<keyword evidence="3" id="KW-1185">Reference proteome</keyword>
<gene>
    <name evidence="2" type="ORF">pdam_00021120</name>
</gene>
<proteinExistence type="predicted"/>
<sequence>MTPRNNVKADFDPVNGRLQLISAVQKDTSNQTNASSSDDSAKPSVIQKLSELRPLEMNQGTEKQLSDLLSKYYESAVKATQLKDEWREFKYDLANWKKKVPEELKTKTKTDHGQSKSCTEGTTATSRMQQAKEQAKEKPEVKKRHQSSTEWCMQKADYLETRTSV</sequence>
<comment type="caution">
    <text evidence="2">The sequence shown here is derived from an EMBL/GenBank/DDBJ whole genome shotgun (WGS) entry which is preliminary data.</text>
</comment>
<organism evidence="2 3">
    <name type="scientific">Pocillopora damicornis</name>
    <name type="common">Cauliflower coral</name>
    <name type="synonym">Millepora damicornis</name>
    <dbReference type="NCBI Taxonomy" id="46731"/>
    <lineage>
        <taxon>Eukaryota</taxon>
        <taxon>Metazoa</taxon>
        <taxon>Cnidaria</taxon>
        <taxon>Anthozoa</taxon>
        <taxon>Hexacorallia</taxon>
        <taxon>Scleractinia</taxon>
        <taxon>Astrocoeniina</taxon>
        <taxon>Pocilloporidae</taxon>
        <taxon>Pocillopora</taxon>
    </lineage>
</organism>
<feature type="region of interest" description="Disordered" evidence="1">
    <location>
        <begin position="105"/>
        <end position="148"/>
    </location>
</feature>
<feature type="compositionally biased region" description="Basic and acidic residues" evidence="1">
    <location>
        <begin position="105"/>
        <end position="114"/>
    </location>
</feature>
<dbReference type="AlphaFoldDB" id="A0A3M6V419"/>
<reference evidence="2 3" key="1">
    <citation type="journal article" date="2018" name="Sci. Rep.">
        <title>Comparative analysis of the Pocillopora damicornis genome highlights role of immune system in coral evolution.</title>
        <authorList>
            <person name="Cunning R."/>
            <person name="Bay R.A."/>
            <person name="Gillette P."/>
            <person name="Baker A.C."/>
            <person name="Traylor-Knowles N."/>
        </authorList>
    </citation>
    <scope>NUCLEOTIDE SEQUENCE [LARGE SCALE GENOMIC DNA]</scope>
    <source>
        <strain evidence="2">RSMAS</strain>
        <tissue evidence="2">Whole animal</tissue>
    </source>
</reference>
<feature type="region of interest" description="Disordered" evidence="1">
    <location>
        <begin position="26"/>
        <end position="61"/>
    </location>
</feature>
<dbReference type="EMBL" id="RCHS01000131">
    <property type="protein sequence ID" value="RMX60671.1"/>
    <property type="molecule type" value="Genomic_DNA"/>
</dbReference>
<evidence type="ECO:0000256" key="1">
    <source>
        <dbReference type="SAM" id="MobiDB-lite"/>
    </source>
</evidence>
<feature type="compositionally biased region" description="Polar residues" evidence="1">
    <location>
        <begin position="26"/>
        <end position="38"/>
    </location>
</feature>
<feature type="compositionally biased region" description="Polar residues" evidence="1">
    <location>
        <begin position="115"/>
        <end position="132"/>
    </location>
</feature>
<evidence type="ECO:0000313" key="3">
    <source>
        <dbReference type="Proteomes" id="UP000275408"/>
    </source>
</evidence>